<dbReference type="EMBL" id="QQXK01000072">
    <property type="protein sequence ID" value="RII40850.1"/>
    <property type="molecule type" value="Genomic_DNA"/>
</dbReference>
<protein>
    <submittedName>
        <fullName evidence="1">Uncharacterized protein</fullName>
    </submittedName>
</protein>
<dbReference type="Proteomes" id="UP000265419">
    <property type="component" value="Unassembled WGS sequence"/>
</dbReference>
<evidence type="ECO:0000313" key="2">
    <source>
        <dbReference type="Proteomes" id="UP000265419"/>
    </source>
</evidence>
<comment type="caution">
    <text evidence="1">The sequence shown here is derived from an EMBL/GenBank/DDBJ whole genome shotgun (WGS) entry which is preliminary data.</text>
</comment>
<reference evidence="1 2" key="1">
    <citation type="submission" date="2018-07" db="EMBL/GenBank/DDBJ databases">
        <title>Arthrobacter sp. nov., isolated from raw cow's milk with high bacterial count.</title>
        <authorList>
            <person name="Hahne J."/>
            <person name="Isele D."/>
            <person name="Lipski A."/>
        </authorList>
    </citation>
    <scope>NUCLEOTIDE SEQUENCE [LARGE SCALE GENOMIC DNA]</scope>
    <source>
        <strain evidence="1 2">JZ R-35</strain>
    </source>
</reference>
<gene>
    <name evidence="1" type="ORF">DWB68_15770</name>
</gene>
<dbReference type="AlphaFoldDB" id="A0A399J6P5"/>
<accession>A0A399J6P5</accession>
<proteinExistence type="predicted"/>
<dbReference type="RefSeq" id="WP_119426057.1">
    <property type="nucleotide sequence ID" value="NZ_QQXK01000072.1"/>
</dbReference>
<evidence type="ECO:0000313" key="1">
    <source>
        <dbReference type="EMBL" id="RII40850.1"/>
    </source>
</evidence>
<organism evidence="1 2">
    <name type="scientific">Galactobacter valiniphilus</name>
    <dbReference type="NCBI Taxonomy" id="2676122"/>
    <lineage>
        <taxon>Bacteria</taxon>
        <taxon>Bacillati</taxon>
        <taxon>Actinomycetota</taxon>
        <taxon>Actinomycetes</taxon>
        <taxon>Micrococcales</taxon>
        <taxon>Micrococcaceae</taxon>
        <taxon>Galactobacter</taxon>
    </lineage>
</organism>
<keyword evidence="2" id="KW-1185">Reference proteome</keyword>
<sequence length="168" mass="18486">MNRSTTVKLHPLASFVGLNVHIPYDEYAPDGLVAARRGHGNTWIIMGTETEPAPFTIEYLDVEPQTQDFDAWEDVAEFSFEDAEADGEGDIFLTDSAAIAPDDLIALNQAGHGWYRIRVHARDRGAAQEEYLVQAWPAPRAAPRTLKKTSAFADQAAAEYDTGSEFAS</sequence>
<name>A0A399J6P5_9MICC</name>